<gene>
    <name evidence="2" type="ORF">MRATA1EN1_LOCUS29325</name>
</gene>
<evidence type="ECO:0000256" key="1">
    <source>
        <dbReference type="SAM" id="MobiDB-lite"/>
    </source>
</evidence>
<proteinExistence type="predicted"/>
<feature type="compositionally biased region" description="Pro residues" evidence="1">
    <location>
        <begin position="39"/>
        <end position="49"/>
    </location>
</feature>
<feature type="region of interest" description="Disordered" evidence="1">
    <location>
        <begin position="1"/>
        <end position="80"/>
    </location>
</feature>
<evidence type="ECO:0000313" key="3">
    <source>
        <dbReference type="Proteomes" id="UP001176941"/>
    </source>
</evidence>
<sequence length="80" mass="8309">MEPLSARSLHPPLDQYCSLRPPGRAPPPFVVRDAAGAPNLPPSPRPPRSLCPARGGPHLPDTLPPLPDSPSPPSLTSPAA</sequence>
<reference evidence="2" key="1">
    <citation type="submission" date="2023-04" db="EMBL/GenBank/DDBJ databases">
        <authorList>
            <consortium name="ELIXIR-Norway"/>
        </authorList>
    </citation>
    <scope>NUCLEOTIDE SEQUENCE [LARGE SCALE GENOMIC DNA]</scope>
</reference>
<dbReference type="Proteomes" id="UP001176941">
    <property type="component" value="Chromosome X"/>
</dbReference>
<keyword evidence="3" id="KW-1185">Reference proteome</keyword>
<feature type="compositionally biased region" description="Pro residues" evidence="1">
    <location>
        <begin position="62"/>
        <end position="80"/>
    </location>
</feature>
<dbReference type="EMBL" id="OX460343">
    <property type="protein sequence ID" value="CAI9180363.1"/>
    <property type="molecule type" value="Genomic_DNA"/>
</dbReference>
<evidence type="ECO:0000313" key="2">
    <source>
        <dbReference type="EMBL" id="CAI9180363.1"/>
    </source>
</evidence>
<protein>
    <submittedName>
        <fullName evidence="2">Uncharacterized protein</fullName>
    </submittedName>
</protein>
<name>A0ABN9A6C7_RANTA</name>
<accession>A0ABN9A6C7</accession>
<organism evidence="2 3">
    <name type="scientific">Rangifer tarandus platyrhynchus</name>
    <name type="common">Svalbard reindeer</name>
    <dbReference type="NCBI Taxonomy" id="3082113"/>
    <lineage>
        <taxon>Eukaryota</taxon>
        <taxon>Metazoa</taxon>
        <taxon>Chordata</taxon>
        <taxon>Craniata</taxon>
        <taxon>Vertebrata</taxon>
        <taxon>Euteleostomi</taxon>
        <taxon>Mammalia</taxon>
        <taxon>Eutheria</taxon>
        <taxon>Laurasiatheria</taxon>
        <taxon>Artiodactyla</taxon>
        <taxon>Ruminantia</taxon>
        <taxon>Pecora</taxon>
        <taxon>Cervidae</taxon>
        <taxon>Odocoileinae</taxon>
        <taxon>Rangifer</taxon>
    </lineage>
</organism>